<feature type="non-terminal residue" evidence="1">
    <location>
        <position position="37"/>
    </location>
</feature>
<dbReference type="AlphaFoldDB" id="X1N2Y9"/>
<protein>
    <recommendedName>
        <fullName evidence="2">DNA-directed RNA polymerase subunit P</fullName>
    </recommendedName>
</protein>
<organism evidence="1">
    <name type="scientific">marine sediment metagenome</name>
    <dbReference type="NCBI Taxonomy" id="412755"/>
    <lineage>
        <taxon>unclassified sequences</taxon>
        <taxon>metagenomes</taxon>
        <taxon>ecological metagenomes</taxon>
    </lineage>
</organism>
<sequence length="37" mass="4062">MAVKKEYSCPNCGRLAIKEGNEIACEVCDAVFVITKK</sequence>
<comment type="caution">
    <text evidence="1">The sequence shown here is derived from an EMBL/GenBank/DDBJ whole genome shotgun (WGS) entry which is preliminary data.</text>
</comment>
<evidence type="ECO:0008006" key="2">
    <source>
        <dbReference type="Google" id="ProtNLM"/>
    </source>
</evidence>
<reference evidence="1" key="1">
    <citation type="journal article" date="2014" name="Front. Microbiol.">
        <title>High frequency of phylogenetically diverse reductive dehalogenase-homologous genes in deep subseafloor sedimentary metagenomes.</title>
        <authorList>
            <person name="Kawai M."/>
            <person name="Futagami T."/>
            <person name="Toyoda A."/>
            <person name="Takaki Y."/>
            <person name="Nishi S."/>
            <person name="Hori S."/>
            <person name="Arai W."/>
            <person name="Tsubouchi T."/>
            <person name="Morono Y."/>
            <person name="Uchiyama I."/>
            <person name="Ito T."/>
            <person name="Fujiyama A."/>
            <person name="Inagaki F."/>
            <person name="Takami H."/>
        </authorList>
    </citation>
    <scope>NUCLEOTIDE SEQUENCE</scope>
    <source>
        <strain evidence="1">Expedition CK06-06</strain>
    </source>
</reference>
<proteinExistence type="predicted"/>
<accession>X1N2Y9</accession>
<gene>
    <name evidence="1" type="ORF">S06H3_33772</name>
</gene>
<name>X1N2Y9_9ZZZZ</name>
<dbReference type="EMBL" id="BARV01020193">
    <property type="protein sequence ID" value="GAI24616.1"/>
    <property type="molecule type" value="Genomic_DNA"/>
</dbReference>
<evidence type="ECO:0000313" key="1">
    <source>
        <dbReference type="EMBL" id="GAI24616.1"/>
    </source>
</evidence>